<comment type="caution">
    <text evidence="2">The sequence shown here is derived from an EMBL/GenBank/DDBJ whole genome shotgun (WGS) entry which is preliminary data.</text>
</comment>
<dbReference type="AlphaFoldDB" id="A0A9D4F019"/>
<evidence type="ECO:0000256" key="1">
    <source>
        <dbReference type="SAM" id="MobiDB-lite"/>
    </source>
</evidence>
<gene>
    <name evidence="2" type="ORF">DPMN_165635</name>
</gene>
<reference evidence="2" key="1">
    <citation type="journal article" date="2019" name="bioRxiv">
        <title>The Genome of the Zebra Mussel, Dreissena polymorpha: A Resource for Invasive Species Research.</title>
        <authorList>
            <person name="McCartney M.A."/>
            <person name="Auch B."/>
            <person name="Kono T."/>
            <person name="Mallez S."/>
            <person name="Zhang Y."/>
            <person name="Obille A."/>
            <person name="Becker A."/>
            <person name="Abrahante J.E."/>
            <person name="Garbe J."/>
            <person name="Badalamenti J.P."/>
            <person name="Herman A."/>
            <person name="Mangelson H."/>
            <person name="Liachko I."/>
            <person name="Sullivan S."/>
            <person name="Sone E.D."/>
            <person name="Koren S."/>
            <person name="Silverstein K.A.T."/>
            <person name="Beckman K.B."/>
            <person name="Gohl D.M."/>
        </authorList>
    </citation>
    <scope>NUCLEOTIDE SEQUENCE</scope>
    <source>
        <strain evidence="2">Duluth1</strain>
        <tissue evidence="2">Whole animal</tissue>
    </source>
</reference>
<organism evidence="2 3">
    <name type="scientific">Dreissena polymorpha</name>
    <name type="common">Zebra mussel</name>
    <name type="synonym">Mytilus polymorpha</name>
    <dbReference type="NCBI Taxonomy" id="45954"/>
    <lineage>
        <taxon>Eukaryota</taxon>
        <taxon>Metazoa</taxon>
        <taxon>Spiralia</taxon>
        <taxon>Lophotrochozoa</taxon>
        <taxon>Mollusca</taxon>
        <taxon>Bivalvia</taxon>
        <taxon>Autobranchia</taxon>
        <taxon>Heteroconchia</taxon>
        <taxon>Euheterodonta</taxon>
        <taxon>Imparidentia</taxon>
        <taxon>Neoheterodontei</taxon>
        <taxon>Myida</taxon>
        <taxon>Dreissenoidea</taxon>
        <taxon>Dreissenidae</taxon>
        <taxon>Dreissena</taxon>
    </lineage>
</organism>
<accession>A0A9D4F019</accession>
<reference evidence="2" key="2">
    <citation type="submission" date="2020-11" db="EMBL/GenBank/DDBJ databases">
        <authorList>
            <person name="McCartney M.A."/>
            <person name="Auch B."/>
            <person name="Kono T."/>
            <person name="Mallez S."/>
            <person name="Becker A."/>
            <person name="Gohl D.M."/>
            <person name="Silverstein K.A.T."/>
            <person name="Koren S."/>
            <person name="Bechman K.B."/>
            <person name="Herman A."/>
            <person name="Abrahante J.E."/>
            <person name="Garbe J."/>
        </authorList>
    </citation>
    <scope>NUCLEOTIDE SEQUENCE</scope>
    <source>
        <strain evidence="2">Duluth1</strain>
        <tissue evidence="2">Whole animal</tissue>
    </source>
</reference>
<dbReference type="Proteomes" id="UP000828390">
    <property type="component" value="Unassembled WGS sequence"/>
</dbReference>
<evidence type="ECO:0000313" key="2">
    <source>
        <dbReference type="EMBL" id="KAH3787511.1"/>
    </source>
</evidence>
<sequence>MHAGSTAALGEACSSKSNCTDPVAECSGNPSVCACPTTHYDSNGQSGAGVCLQ</sequence>
<dbReference type="EMBL" id="JAIWYP010000008">
    <property type="protein sequence ID" value="KAH3787511.1"/>
    <property type="molecule type" value="Genomic_DNA"/>
</dbReference>
<evidence type="ECO:0000313" key="3">
    <source>
        <dbReference type="Proteomes" id="UP000828390"/>
    </source>
</evidence>
<name>A0A9D4F019_DREPO</name>
<feature type="non-terminal residue" evidence="2">
    <location>
        <position position="1"/>
    </location>
</feature>
<keyword evidence="3" id="KW-1185">Reference proteome</keyword>
<proteinExistence type="predicted"/>
<protein>
    <submittedName>
        <fullName evidence="2">Uncharacterized protein</fullName>
    </submittedName>
</protein>
<feature type="region of interest" description="Disordered" evidence="1">
    <location>
        <begin position="1"/>
        <end position="20"/>
    </location>
</feature>